<accession>A0AAW7VKE6</accession>
<evidence type="ECO:0000313" key="1">
    <source>
        <dbReference type="EMBL" id="MDO2733316.1"/>
    </source>
</evidence>
<organism evidence="1 2">
    <name type="scientific">Escherichia coli</name>
    <dbReference type="NCBI Taxonomy" id="562"/>
    <lineage>
        <taxon>Bacteria</taxon>
        <taxon>Pseudomonadati</taxon>
        <taxon>Pseudomonadota</taxon>
        <taxon>Gammaproteobacteria</taxon>
        <taxon>Enterobacterales</taxon>
        <taxon>Enterobacteriaceae</taxon>
        <taxon>Escherichia</taxon>
    </lineage>
</organism>
<proteinExistence type="predicted"/>
<dbReference type="Proteomes" id="UP001174465">
    <property type="component" value="Unassembled WGS sequence"/>
</dbReference>
<protein>
    <recommendedName>
        <fullName evidence="3">Phage tail protein</fullName>
    </recommendedName>
</protein>
<sequence>FVRNNKMAKVIIEIKNATSEVKGQRLRTSINVEHSAELDGDEGTLAGMVALLVLEKSRDIVCESTHEAIEILKNDGVITGGSVTKTTVEGTRH</sequence>
<comment type="caution">
    <text evidence="1">The sequence shown here is derived from an EMBL/GenBank/DDBJ whole genome shotgun (WGS) entry which is preliminary data.</text>
</comment>
<gene>
    <name evidence="1" type="ORF">Q2V64_27295</name>
</gene>
<evidence type="ECO:0000313" key="2">
    <source>
        <dbReference type="Proteomes" id="UP001174465"/>
    </source>
</evidence>
<name>A0AAW7VKE6_ECOLX</name>
<feature type="non-terminal residue" evidence="1">
    <location>
        <position position="1"/>
    </location>
</feature>
<dbReference type="RefSeq" id="WP_302302440.1">
    <property type="nucleotide sequence ID" value="NZ_JAUKZB010000078.1"/>
</dbReference>
<reference evidence="1" key="1">
    <citation type="submission" date="2023-07" db="EMBL/GenBank/DDBJ databases">
        <title>High risk of intestinal colonization with ESBL-producing Escherichia coli among soldiers of military contingents in specific geographic regions.</title>
        <authorList>
            <person name="Literacka E."/>
        </authorList>
    </citation>
    <scope>NUCLEOTIDE SEQUENCE</scope>
    <source>
        <strain evidence="1">33</strain>
    </source>
</reference>
<evidence type="ECO:0008006" key="3">
    <source>
        <dbReference type="Google" id="ProtNLM"/>
    </source>
</evidence>
<dbReference type="AlphaFoldDB" id="A0AAW7VKE6"/>
<dbReference type="EMBL" id="JAUKZB010000078">
    <property type="protein sequence ID" value="MDO2733316.1"/>
    <property type="molecule type" value="Genomic_DNA"/>
</dbReference>